<evidence type="ECO:0000256" key="3">
    <source>
        <dbReference type="ARBA" id="ARBA00023004"/>
    </source>
</evidence>
<dbReference type="CDD" id="cd10551">
    <property type="entry name" value="PsrB"/>
    <property type="match status" value="1"/>
</dbReference>
<dbReference type="PANTHER" id="PTHR43177">
    <property type="entry name" value="PROTEIN NRFC"/>
    <property type="match status" value="1"/>
</dbReference>
<dbReference type="GO" id="GO:0046872">
    <property type="term" value="F:metal ion binding"/>
    <property type="evidence" value="ECO:0007669"/>
    <property type="project" value="UniProtKB-KW"/>
</dbReference>
<dbReference type="InterPro" id="IPR050954">
    <property type="entry name" value="ET_IronSulfur_Cluster-Binding"/>
</dbReference>
<keyword evidence="4" id="KW-0411">Iron-sulfur</keyword>
<dbReference type="InterPro" id="IPR017896">
    <property type="entry name" value="4Fe4S_Fe-S-bd"/>
</dbReference>
<keyword evidence="2" id="KW-0479">Metal-binding</keyword>
<dbReference type="EMBL" id="PEBV01000012">
    <property type="protein sequence ID" value="PTQ53690.1"/>
    <property type="molecule type" value="Genomic_DNA"/>
</dbReference>
<dbReference type="AlphaFoldDB" id="A0A2T5GBX3"/>
<feature type="domain" description="4Fe-4S ferredoxin-type" evidence="5">
    <location>
        <begin position="49"/>
        <end position="78"/>
    </location>
</feature>
<comment type="caution">
    <text evidence="6">The sequence shown here is derived from an EMBL/GenBank/DDBJ whole genome shotgun (WGS) entry which is preliminary data.</text>
</comment>
<dbReference type="PROSITE" id="PS00198">
    <property type="entry name" value="4FE4S_FER_1"/>
    <property type="match status" value="1"/>
</dbReference>
<feature type="domain" description="4Fe-4S ferredoxin-type" evidence="5">
    <location>
        <begin position="16"/>
        <end position="48"/>
    </location>
</feature>
<proteinExistence type="predicted"/>
<dbReference type="PROSITE" id="PS51379">
    <property type="entry name" value="4FE4S_FER_2"/>
    <property type="match status" value="2"/>
</dbReference>
<reference evidence="6 7" key="1">
    <citation type="submission" date="2017-08" db="EMBL/GenBank/DDBJ databases">
        <title>Burning lignite coal seam in the remote Altai Mountains harbors a hydrogen-driven thermophilic microbial community.</title>
        <authorList>
            <person name="Kadnikov V.V."/>
            <person name="Mardanov A.V."/>
            <person name="Ivasenko D."/>
            <person name="Beletsky A.V."/>
            <person name="Karnachuk O.V."/>
            <person name="Ravin N.V."/>
        </authorList>
    </citation>
    <scope>NUCLEOTIDE SEQUENCE [LARGE SCALE GENOMIC DNA]</scope>
    <source>
        <strain evidence="6">AL33</strain>
    </source>
</reference>
<evidence type="ECO:0000256" key="2">
    <source>
        <dbReference type="ARBA" id="ARBA00022723"/>
    </source>
</evidence>
<evidence type="ECO:0000256" key="4">
    <source>
        <dbReference type="ARBA" id="ARBA00023014"/>
    </source>
</evidence>
<evidence type="ECO:0000313" key="7">
    <source>
        <dbReference type="Proteomes" id="UP000244180"/>
    </source>
</evidence>
<accession>A0A2T5GBX3</accession>
<dbReference type="GO" id="GO:0051539">
    <property type="term" value="F:4 iron, 4 sulfur cluster binding"/>
    <property type="evidence" value="ECO:0007669"/>
    <property type="project" value="UniProtKB-KW"/>
</dbReference>
<evidence type="ECO:0000313" key="6">
    <source>
        <dbReference type="EMBL" id="PTQ53690.1"/>
    </source>
</evidence>
<name>A0A2T5GBX3_HYDSH</name>
<dbReference type="InterPro" id="IPR017900">
    <property type="entry name" value="4Fe4S_Fe_S_CS"/>
</dbReference>
<dbReference type="SUPFAM" id="SSF54862">
    <property type="entry name" value="4Fe-4S ferredoxins"/>
    <property type="match status" value="1"/>
</dbReference>
<dbReference type="Gene3D" id="3.30.70.20">
    <property type="match status" value="2"/>
</dbReference>
<keyword evidence="3" id="KW-0408">Iron</keyword>
<dbReference type="Pfam" id="PF13247">
    <property type="entry name" value="Fer4_11"/>
    <property type="match status" value="1"/>
</dbReference>
<sequence>MHFIKFYQQEYGTFPVVSLVNIPVQCQHCEKPPCVYNCPTGASYIADGGVVLLDESKCIGCKYCMTSCPYNARVLNEETHTPMKCIFCFDHVKEGEQPMCVQTCLGEARVFGDLDDPESELNKQINEKKARPLRPDLGTKPKIFYVW</sequence>
<dbReference type="Proteomes" id="UP000244180">
    <property type="component" value="Unassembled WGS sequence"/>
</dbReference>
<evidence type="ECO:0000259" key="5">
    <source>
        <dbReference type="PROSITE" id="PS51379"/>
    </source>
</evidence>
<protein>
    <submittedName>
        <fullName evidence="6">Molybdopterin oxidoreductase, iron-sulfur binding subunit B</fullName>
    </submittedName>
</protein>
<keyword evidence="1" id="KW-0004">4Fe-4S</keyword>
<dbReference type="PANTHER" id="PTHR43177:SF3">
    <property type="entry name" value="PROTEIN NRFC HOMOLOG"/>
    <property type="match status" value="1"/>
</dbReference>
<gene>
    <name evidence="6" type="ORF">HSCHL_1619</name>
</gene>
<organism evidence="6 7">
    <name type="scientific">Hydrogenibacillus schlegelii</name>
    <name type="common">Bacillus schlegelii</name>
    <dbReference type="NCBI Taxonomy" id="1484"/>
    <lineage>
        <taxon>Bacteria</taxon>
        <taxon>Bacillati</taxon>
        <taxon>Bacillota</taxon>
        <taxon>Bacilli</taxon>
        <taxon>Bacillales</taxon>
        <taxon>Bacillales Family X. Incertae Sedis</taxon>
        <taxon>Hydrogenibacillus</taxon>
    </lineage>
</organism>
<evidence type="ECO:0000256" key="1">
    <source>
        <dbReference type="ARBA" id="ARBA00022485"/>
    </source>
</evidence>